<dbReference type="InterPro" id="IPR054612">
    <property type="entry name" value="Phage_capsid-like_C"/>
</dbReference>
<evidence type="ECO:0000313" key="4">
    <source>
        <dbReference type="Proteomes" id="UP000280861"/>
    </source>
</evidence>
<evidence type="ECO:0000256" key="1">
    <source>
        <dbReference type="ARBA" id="ARBA00004328"/>
    </source>
</evidence>
<dbReference type="Gene3D" id="3.30.2320.10">
    <property type="entry name" value="hypothetical protein PF0899 domain"/>
    <property type="match status" value="1"/>
</dbReference>
<dbReference type="AlphaFoldDB" id="A0A3P5XMZ8"/>
<dbReference type="RefSeq" id="WP_124092227.1">
    <property type="nucleotide sequence ID" value="NZ_CBCRYA010000024.1"/>
</dbReference>
<organism evidence="3 4">
    <name type="scientific">Arthrobacter ulcerisalmonis</name>
    <dbReference type="NCBI Taxonomy" id="2483813"/>
    <lineage>
        <taxon>Bacteria</taxon>
        <taxon>Bacillati</taxon>
        <taxon>Actinomycetota</taxon>
        <taxon>Actinomycetes</taxon>
        <taxon>Micrococcales</taxon>
        <taxon>Micrococcaceae</taxon>
        <taxon>Arthrobacter</taxon>
    </lineage>
</organism>
<dbReference type="Proteomes" id="UP000280861">
    <property type="component" value="Unassembled WGS sequence"/>
</dbReference>
<evidence type="ECO:0000259" key="2">
    <source>
        <dbReference type="Pfam" id="PF05065"/>
    </source>
</evidence>
<accession>A0A3P5XMZ8</accession>
<keyword evidence="4" id="KW-1185">Reference proteome</keyword>
<dbReference type="NCBIfam" id="TIGR01554">
    <property type="entry name" value="major_cap_HK97"/>
    <property type="match status" value="1"/>
</dbReference>
<dbReference type="EMBL" id="UXAU01000030">
    <property type="protein sequence ID" value="VDC29178.1"/>
    <property type="molecule type" value="Genomic_DNA"/>
</dbReference>
<feature type="domain" description="Phage capsid-like C-terminal" evidence="2">
    <location>
        <begin position="133"/>
        <end position="378"/>
    </location>
</feature>
<dbReference type="Gene3D" id="3.30.2400.10">
    <property type="entry name" value="Major capsid protein gp5"/>
    <property type="match status" value="1"/>
</dbReference>
<name>A0A3P5XMZ8_9MICC</name>
<protein>
    <submittedName>
        <fullName evidence="3">Phage capsid family protein</fullName>
    </submittedName>
</protein>
<gene>
    <name evidence="3" type="ORF">PSET11_02228</name>
</gene>
<comment type="subcellular location">
    <subcellularLocation>
        <location evidence="1">Virion</location>
    </subcellularLocation>
</comment>
<sequence length="381" mass="40131">MNLKEKRQAALKSATELIDGAKAGGRDLTDQEYRQVEASVAEIKGLDAEIARISGQKSYVQAIADLAGPQGGETDGAHYLDLGSKAHATSLANAMKGTRPDGTKALVPNGSVVVGTPIIDSTPVALGRPLRSFLQAIPAVERPAAYSYLAQSVRTENAAVVSSGNVKPVSVLSLVKKPGKLSVIATLSEPIDKFVLEDAQALDTWIGAELSQAILTALEAQVLNGDGTGDNLTGLANTSGIQLFTSAAGNTDKLVELRKALTKLETAGEVPVQFILNPNDWEALTIKRNASGEFDTGNAIDAEKRTAWGIPVALSNSLAANTYYLLGEDAAVIGRDKGVVTEWGVPGDLFTRNQVQARTEGRFNLEVRRPSAVLKGTFVTV</sequence>
<dbReference type="OrthoDB" id="8444243at2"/>
<dbReference type="SUPFAM" id="SSF56563">
    <property type="entry name" value="Major capsid protein gp5"/>
    <property type="match status" value="1"/>
</dbReference>
<dbReference type="Pfam" id="PF05065">
    <property type="entry name" value="Phage_capsid"/>
    <property type="match status" value="1"/>
</dbReference>
<dbReference type="InterPro" id="IPR024455">
    <property type="entry name" value="Phage_capsid"/>
</dbReference>
<evidence type="ECO:0000313" key="3">
    <source>
        <dbReference type="EMBL" id="VDC29178.1"/>
    </source>
</evidence>
<proteinExistence type="predicted"/>
<reference evidence="3 4" key="1">
    <citation type="submission" date="2018-11" db="EMBL/GenBank/DDBJ databases">
        <authorList>
            <person name="Criscuolo A."/>
        </authorList>
    </citation>
    <scope>NUCLEOTIDE SEQUENCE [LARGE SCALE GENOMIC DNA]</scope>
    <source>
        <strain evidence="3">AT11b</strain>
    </source>
</reference>